<accession>A0ABP3QWP8</accession>
<comment type="caution">
    <text evidence="1">The sequence shown here is derived from an EMBL/GenBank/DDBJ whole genome shotgun (WGS) entry which is preliminary data.</text>
</comment>
<gene>
    <name evidence="1" type="ORF">GCM10009416_41260</name>
</gene>
<name>A0ABP3QWP8_9PROT</name>
<organism evidence="1 2">
    <name type="scientific">Craurococcus roseus</name>
    <dbReference type="NCBI Taxonomy" id="77585"/>
    <lineage>
        <taxon>Bacteria</taxon>
        <taxon>Pseudomonadati</taxon>
        <taxon>Pseudomonadota</taxon>
        <taxon>Alphaproteobacteria</taxon>
        <taxon>Acetobacterales</taxon>
        <taxon>Acetobacteraceae</taxon>
        <taxon>Craurococcus</taxon>
    </lineage>
</organism>
<dbReference type="Proteomes" id="UP001501588">
    <property type="component" value="Unassembled WGS sequence"/>
</dbReference>
<evidence type="ECO:0000313" key="1">
    <source>
        <dbReference type="EMBL" id="GAA0598842.1"/>
    </source>
</evidence>
<keyword evidence="2" id="KW-1185">Reference proteome</keyword>
<sequence>MDAGLRPTRSCRSPAARGFAAWRSHGVALGVSGLAAAKAIAATTSVEAFVAPVERGPPFELRRTKAEVHVLSNLGAYRTPEMHRLLGRVALLAASRRT</sequence>
<proteinExistence type="predicted"/>
<dbReference type="EMBL" id="BAAAFZ010000068">
    <property type="protein sequence ID" value="GAA0598842.1"/>
    <property type="molecule type" value="Genomic_DNA"/>
</dbReference>
<evidence type="ECO:0000313" key="2">
    <source>
        <dbReference type="Proteomes" id="UP001501588"/>
    </source>
</evidence>
<protein>
    <submittedName>
        <fullName evidence="1">Uncharacterized protein</fullName>
    </submittedName>
</protein>
<reference evidence="2" key="1">
    <citation type="journal article" date="2019" name="Int. J. Syst. Evol. Microbiol.">
        <title>The Global Catalogue of Microorganisms (GCM) 10K type strain sequencing project: providing services to taxonomists for standard genome sequencing and annotation.</title>
        <authorList>
            <consortium name="The Broad Institute Genomics Platform"/>
            <consortium name="The Broad Institute Genome Sequencing Center for Infectious Disease"/>
            <person name="Wu L."/>
            <person name="Ma J."/>
        </authorList>
    </citation>
    <scope>NUCLEOTIDE SEQUENCE [LARGE SCALE GENOMIC DNA]</scope>
    <source>
        <strain evidence="2">JCM 9933</strain>
    </source>
</reference>